<name>A0A0D0TM36_CRYGA</name>
<feature type="region of interest" description="Disordered" evidence="1">
    <location>
        <begin position="1"/>
        <end position="78"/>
    </location>
</feature>
<dbReference type="AlphaFoldDB" id="A0A0D0TM36"/>
<gene>
    <name evidence="2" type="ORF">I312_02864</name>
</gene>
<evidence type="ECO:0000313" key="2">
    <source>
        <dbReference type="EMBL" id="KIR47717.1"/>
    </source>
</evidence>
<accession>A0A0D0TM36</accession>
<evidence type="ECO:0000256" key="1">
    <source>
        <dbReference type="SAM" id="MobiDB-lite"/>
    </source>
</evidence>
<organism evidence="2">
    <name type="scientific">Cryptococcus bacillisporus CA1280</name>
    <dbReference type="NCBI Taxonomy" id="1296109"/>
    <lineage>
        <taxon>Eukaryota</taxon>
        <taxon>Fungi</taxon>
        <taxon>Dikarya</taxon>
        <taxon>Basidiomycota</taxon>
        <taxon>Agaricomycotina</taxon>
        <taxon>Tremellomycetes</taxon>
        <taxon>Tremellales</taxon>
        <taxon>Cryptococcaceae</taxon>
        <taxon>Cryptococcus</taxon>
        <taxon>Cryptococcus gattii species complex</taxon>
    </lineage>
</organism>
<dbReference type="HOGENOM" id="CLU_2621967_0_0_1"/>
<dbReference type="EMBL" id="KN847979">
    <property type="protein sequence ID" value="KIR47717.1"/>
    <property type="molecule type" value="Genomic_DNA"/>
</dbReference>
<protein>
    <submittedName>
        <fullName evidence="2">Uncharacterized protein</fullName>
    </submittedName>
</protein>
<sequence>MPSSLNARTCPSFLTPLHPSPAVFDPTIGPTQRKLSSHSRPVHSDTVPPCQTPLTAVALRSPSQPTRTWRHPKCTAEQ</sequence>
<reference evidence="2" key="1">
    <citation type="submission" date="2015-01" db="EMBL/GenBank/DDBJ databases">
        <title>The Genome Sequence of Cryptococcus gattii CA1280.</title>
        <authorList>
            <consortium name="The Broad Institute Genomics Platform"/>
            <person name="Cuomo C."/>
            <person name="Litvintseva A."/>
            <person name="Chen Y."/>
            <person name="Heitman J."/>
            <person name="Sun S."/>
            <person name="Springer D."/>
            <person name="Dromer F."/>
            <person name="Young S."/>
            <person name="Zeng Q."/>
            <person name="Gargeya S."/>
            <person name="Abouelleil A."/>
            <person name="Alvarado L."/>
            <person name="Chapman S.B."/>
            <person name="Gainer-Dewar J."/>
            <person name="Goldberg J."/>
            <person name="Griggs A."/>
            <person name="Gujja S."/>
            <person name="Hansen M."/>
            <person name="Howarth C."/>
            <person name="Imamovic A."/>
            <person name="Larimer J."/>
            <person name="Murphy C."/>
            <person name="Naylor J."/>
            <person name="Pearson M."/>
            <person name="Priest M."/>
            <person name="Roberts A."/>
            <person name="Saif S."/>
            <person name="Shea T."/>
            <person name="Sykes S."/>
            <person name="Wortman J."/>
            <person name="Nusbaum C."/>
            <person name="Birren B."/>
        </authorList>
    </citation>
    <scope>NUCLEOTIDE SEQUENCE [LARGE SCALE GENOMIC DNA]</scope>
    <source>
        <strain evidence="2">CA1280</strain>
    </source>
</reference>
<feature type="compositionally biased region" description="Basic residues" evidence="1">
    <location>
        <begin position="68"/>
        <end position="78"/>
    </location>
</feature>
<proteinExistence type="predicted"/>